<evidence type="ECO:0000256" key="1">
    <source>
        <dbReference type="SAM" id="SignalP"/>
    </source>
</evidence>
<dbReference type="RefSeq" id="XP_011129711.1">
    <property type="nucleotide sequence ID" value="XM_011131409.1"/>
</dbReference>
<dbReference type="VEuPathDB" id="CryptoDB:GNI_050020"/>
<accession>A0A023B9H3</accession>
<dbReference type="GeneID" id="22911833"/>
<proteinExistence type="predicted"/>
<evidence type="ECO:0000313" key="3">
    <source>
        <dbReference type="Proteomes" id="UP000019763"/>
    </source>
</evidence>
<keyword evidence="3" id="KW-1185">Reference proteome</keyword>
<sequence>MSKTARLALLLCHAAAITGPYYLAYDCPDNCCDRVPECANLPGQTDHTLTYEDALTCIQAVEPACGIDVHMSFVAAGLDIFYYQTLATASKTGSALIAIDFSDIFKALPTLQMDQIGDIYLDWAADPDAARCNLVDVCAPWGKDNYSLNCFTPSRMKLNIGVDRMLGSWFVASNRVGFISRYMNEEYSHLLAYLHGTYQNKQEVCQAYMQDSTGSGLHAVVSGVIKHAHPDQLPEPDQTRLGYNPTTYQPVITTTTSTTQAPQ</sequence>
<feature type="signal peptide" evidence="1">
    <location>
        <begin position="1"/>
        <end position="24"/>
    </location>
</feature>
<dbReference type="EMBL" id="AFNH02000385">
    <property type="protein sequence ID" value="EZG72952.1"/>
    <property type="molecule type" value="Genomic_DNA"/>
</dbReference>
<gene>
    <name evidence="2" type="ORF">GNI_050020</name>
</gene>
<protein>
    <recommendedName>
        <fullName evidence="4">Transmembrane protein</fullName>
    </recommendedName>
</protein>
<feature type="chain" id="PRO_5001515180" description="Transmembrane protein" evidence="1">
    <location>
        <begin position="25"/>
        <end position="263"/>
    </location>
</feature>
<evidence type="ECO:0000313" key="2">
    <source>
        <dbReference type="EMBL" id="EZG72952.1"/>
    </source>
</evidence>
<organism evidence="2 3">
    <name type="scientific">Gregarina niphandrodes</name>
    <name type="common">Septate eugregarine</name>
    <dbReference type="NCBI Taxonomy" id="110365"/>
    <lineage>
        <taxon>Eukaryota</taxon>
        <taxon>Sar</taxon>
        <taxon>Alveolata</taxon>
        <taxon>Apicomplexa</taxon>
        <taxon>Conoidasida</taxon>
        <taxon>Gregarinasina</taxon>
        <taxon>Eugregarinorida</taxon>
        <taxon>Gregarinidae</taxon>
        <taxon>Gregarina</taxon>
    </lineage>
</organism>
<reference evidence="2" key="1">
    <citation type="submission" date="2013-12" db="EMBL/GenBank/DDBJ databases">
        <authorList>
            <person name="Omoto C.K."/>
            <person name="Sibley D."/>
            <person name="Venepally P."/>
            <person name="Hadjithomas M."/>
            <person name="Karamycheva S."/>
            <person name="Brunk B."/>
            <person name="Roos D."/>
            <person name="Caler E."/>
            <person name="Lorenzi H."/>
        </authorList>
    </citation>
    <scope>NUCLEOTIDE SEQUENCE</scope>
</reference>
<evidence type="ECO:0008006" key="4">
    <source>
        <dbReference type="Google" id="ProtNLM"/>
    </source>
</evidence>
<keyword evidence="1" id="KW-0732">Signal</keyword>
<name>A0A023B9H3_GRENI</name>
<comment type="caution">
    <text evidence="2">The sequence shown here is derived from an EMBL/GenBank/DDBJ whole genome shotgun (WGS) entry which is preliminary data.</text>
</comment>
<dbReference type="AlphaFoldDB" id="A0A023B9H3"/>
<dbReference type="Proteomes" id="UP000019763">
    <property type="component" value="Unassembled WGS sequence"/>
</dbReference>